<comment type="caution">
    <text evidence="1">The sequence shown here is derived from an EMBL/GenBank/DDBJ whole genome shotgun (WGS) entry which is preliminary data.</text>
</comment>
<sequence>MIPGQRKQPAQSMAKGLFHNLLAIKALLLQRAANFLQWHCKGVAVALHNSCSVAAKQLQ</sequence>
<proteinExistence type="predicted"/>
<dbReference type="EMBL" id="NFHS01000002">
    <property type="protein sequence ID" value="OUN56280.1"/>
    <property type="molecule type" value="Genomic_DNA"/>
</dbReference>
<name>A0A1Y3VFD3_BACUN</name>
<gene>
    <name evidence="1" type="ORF">B5G17_04965</name>
</gene>
<protein>
    <submittedName>
        <fullName evidence="1">Uncharacterized protein</fullName>
    </submittedName>
</protein>
<accession>A0A1Y3VFD3</accession>
<evidence type="ECO:0000313" key="2">
    <source>
        <dbReference type="Proteomes" id="UP000196329"/>
    </source>
</evidence>
<dbReference type="Proteomes" id="UP000196329">
    <property type="component" value="Unassembled WGS sequence"/>
</dbReference>
<dbReference type="AlphaFoldDB" id="A0A1Y3VFD3"/>
<evidence type="ECO:0000313" key="1">
    <source>
        <dbReference type="EMBL" id="OUN56280.1"/>
    </source>
</evidence>
<organism evidence="1 2">
    <name type="scientific">Bacteroides uniformis</name>
    <dbReference type="NCBI Taxonomy" id="820"/>
    <lineage>
        <taxon>Bacteria</taxon>
        <taxon>Pseudomonadati</taxon>
        <taxon>Bacteroidota</taxon>
        <taxon>Bacteroidia</taxon>
        <taxon>Bacteroidales</taxon>
        <taxon>Bacteroidaceae</taxon>
        <taxon>Bacteroides</taxon>
    </lineage>
</organism>
<reference evidence="2" key="1">
    <citation type="submission" date="2017-04" db="EMBL/GenBank/DDBJ databases">
        <title>Function of individual gut microbiota members based on whole genome sequencing of pure cultures obtained from chicken caecum.</title>
        <authorList>
            <person name="Medvecky M."/>
            <person name="Cejkova D."/>
            <person name="Polansky O."/>
            <person name="Karasova D."/>
            <person name="Kubasova T."/>
            <person name="Cizek A."/>
            <person name="Rychlik I."/>
        </authorList>
    </citation>
    <scope>NUCLEOTIDE SEQUENCE [LARGE SCALE GENOMIC DNA]</scope>
    <source>
        <strain evidence="2">An67</strain>
    </source>
</reference>